<evidence type="ECO:0000256" key="2">
    <source>
        <dbReference type="ARBA" id="ARBA00022475"/>
    </source>
</evidence>
<keyword evidence="2" id="KW-1003">Cell membrane</keyword>
<proteinExistence type="predicted"/>
<organism evidence="8 9">
    <name type="scientific">Roseburia amylophila</name>
    <dbReference type="NCBI Taxonomy" id="2981794"/>
    <lineage>
        <taxon>Bacteria</taxon>
        <taxon>Bacillati</taxon>
        <taxon>Bacillota</taxon>
        <taxon>Clostridia</taxon>
        <taxon>Lachnospirales</taxon>
        <taxon>Lachnospiraceae</taxon>
        <taxon>Roseburia</taxon>
    </lineage>
</organism>
<evidence type="ECO:0000313" key="9">
    <source>
        <dbReference type="Proteomes" id="UP001209666"/>
    </source>
</evidence>
<evidence type="ECO:0000256" key="4">
    <source>
        <dbReference type="ARBA" id="ARBA00022989"/>
    </source>
</evidence>
<evidence type="ECO:0000256" key="7">
    <source>
        <dbReference type="SAM" id="SignalP"/>
    </source>
</evidence>
<keyword evidence="3 6" id="KW-0812">Transmembrane</keyword>
<evidence type="ECO:0000256" key="1">
    <source>
        <dbReference type="ARBA" id="ARBA00004236"/>
    </source>
</evidence>
<sequence>MKKKLWMLVCVCLLAFSVTACGKTDQTSITFNGGTYDQWKDTVQQTAQQMTTVSEADIDNALSSISEKSDAVNYNFYSSWKEAVADEGDFQGFGDFTMTESNKTMVMEQILNYTNRDLSFTVVFDTTTDTPELTSMTFDKVYSLGEKMGKAGMNTLMGMGTVFVILILISIIIYAFRIIPYLQNKKKNAADATAAKEDKVVEQIAQKEELVQDDLELVAVISAAIAAATGSSTDGFVVRSIKRR</sequence>
<evidence type="ECO:0000256" key="5">
    <source>
        <dbReference type="ARBA" id="ARBA00023136"/>
    </source>
</evidence>
<comment type="subcellular location">
    <subcellularLocation>
        <location evidence="1">Cell membrane</location>
    </subcellularLocation>
</comment>
<evidence type="ECO:0000256" key="6">
    <source>
        <dbReference type="SAM" id="Phobius"/>
    </source>
</evidence>
<comment type="caution">
    <text evidence="8">The sequence shown here is derived from an EMBL/GenBank/DDBJ whole genome shotgun (WGS) entry which is preliminary data.</text>
</comment>
<evidence type="ECO:0000313" key="8">
    <source>
        <dbReference type="EMBL" id="MCU6716442.1"/>
    </source>
</evidence>
<gene>
    <name evidence="8" type="ORF">OCV43_04005</name>
</gene>
<evidence type="ECO:0000256" key="3">
    <source>
        <dbReference type="ARBA" id="ARBA00022692"/>
    </source>
</evidence>
<accession>A0ABT2SBM0</accession>
<feature type="transmembrane region" description="Helical" evidence="6">
    <location>
        <begin position="156"/>
        <end position="176"/>
    </location>
</feature>
<keyword evidence="5 6" id="KW-0472">Membrane</keyword>
<dbReference type="Pfam" id="PF04277">
    <property type="entry name" value="OAD_gamma"/>
    <property type="match status" value="1"/>
</dbReference>
<dbReference type="Gene3D" id="3.10.450.590">
    <property type="match status" value="1"/>
</dbReference>
<protein>
    <submittedName>
        <fullName evidence="8">OadG family transporter subunit</fullName>
    </submittedName>
</protein>
<dbReference type="PROSITE" id="PS51257">
    <property type="entry name" value="PROKAR_LIPOPROTEIN"/>
    <property type="match status" value="1"/>
</dbReference>
<dbReference type="InterPro" id="IPR005899">
    <property type="entry name" value="Na_pump_deCOase"/>
</dbReference>
<dbReference type="Proteomes" id="UP001209666">
    <property type="component" value="Unassembled WGS sequence"/>
</dbReference>
<keyword evidence="7" id="KW-0732">Signal</keyword>
<reference evidence="8 9" key="1">
    <citation type="journal article" date="2021" name="ISME Commun">
        <title>Automated analysis of genomic sequences facilitates high-throughput and comprehensive description of bacteria.</title>
        <authorList>
            <person name="Hitch T.C.A."/>
        </authorList>
    </citation>
    <scope>NUCLEOTIDE SEQUENCE [LARGE SCALE GENOMIC DNA]</scope>
    <source>
        <strain evidence="8 9">Sanger_19</strain>
    </source>
</reference>
<dbReference type="EMBL" id="JAOQKI010000004">
    <property type="protein sequence ID" value="MCU6716442.1"/>
    <property type="molecule type" value="Genomic_DNA"/>
</dbReference>
<feature type="signal peptide" evidence="7">
    <location>
        <begin position="1"/>
        <end position="20"/>
    </location>
</feature>
<name>A0ABT2SBM0_9FIRM</name>
<dbReference type="NCBIfam" id="TIGR01195">
    <property type="entry name" value="oadG_fam"/>
    <property type="match status" value="1"/>
</dbReference>
<keyword evidence="9" id="KW-1185">Reference proteome</keyword>
<dbReference type="RefSeq" id="WP_262623465.1">
    <property type="nucleotide sequence ID" value="NZ_JAOQKI010000004.1"/>
</dbReference>
<keyword evidence="4 6" id="KW-1133">Transmembrane helix</keyword>
<feature type="chain" id="PRO_5045484913" evidence="7">
    <location>
        <begin position="21"/>
        <end position="244"/>
    </location>
</feature>